<dbReference type="KEGG" id="acil:ESZ_00066"/>
<dbReference type="InterPro" id="IPR016155">
    <property type="entry name" value="Mopterin_synth/thiamin_S_b"/>
</dbReference>
<proteinExistence type="predicted"/>
<gene>
    <name evidence="1" type="ORF">ESZ_00066</name>
</gene>
<accession>A0A6J5JWL5</accession>
<dbReference type="InterPro" id="IPR012675">
    <property type="entry name" value="Beta-grasp_dom_sf"/>
</dbReference>
<dbReference type="Proteomes" id="UP000509549">
    <property type="component" value="Chromosome"/>
</dbReference>
<evidence type="ECO:0000313" key="1">
    <source>
        <dbReference type="EMBL" id="CAB3976286.1"/>
    </source>
</evidence>
<evidence type="ECO:0000313" key="2">
    <source>
        <dbReference type="Proteomes" id="UP000509549"/>
    </source>
</evidence>
<sequence length="86" mass="9745">MINVNVNMMGIFQEHFSKCLSIKVPKDTTIIILREILICKFFNKSLDGFSYLVKNSVFSDNCNILNDNHVLSDNDTVYLLPPFSGG</sequence>
<name>A0A6J5JWL5_9GAMM</name>
<dbReference type="EMBL" id="LR794158">
    <property type="protein sequence ID" value="CAB3976286.1"/>
    <property type="molecule type" value="Genomic_DNA"/>
</dbReference>
<dbReference type="AlphaFoldDB" id="A0A6J5JWL5"/>
<dbReference type="Gene3D" id="3.10.20.30">
    <property type="match status" value="1"/>
</dbReference>
<dbReference type="SUPFAM" id="SSF54285">
    <property type="entry name" value="MoaD/ThiS"/>
    <property type="match status" value="1"/>
</dbReference>
<dbReference type="RefSeq" id="WP_176604819.1">
    <property type="nucleotide sequence ID" value="NZ_LR794158.1"/>
</dbReference>
<protein>
    <recommendedName>
        <fullName evidence="3">Molybdopterin synthase sulfur carrier subunit</fullName>
    </recommendedName>
</protein>
<keyword evidence="2" id="KW-1185">Reference proteome</keyword>
<evidence type="ECO:0008006" key="3">
    <source>
        <dbReference type="Google" id="ProtNLM"/>
    </source>
</evidence>
<organism evidence="1 2">
    <name type="scientific">Candidatus Azoamicus ciliaticola</name>
    <dbReference type="NCBI Taxonomy" id="2652803"/>
    <lineage>
        <taxon>Bacteria</taxon>
        <taxon>Pseudomonadati</taxon>
        <taxon>Pseudomonadota</taxon>
        <taxon>Gammaproteobacteria</taxon>
        <taxon>Candidatus Azoamicaceae</taxon>
        <taxon>Candidatus Azoamicus</taxon>
    </lineage>
</organism>
<reference evidence="1 2" key="1">
    <citation type="submission" date="2020-04" db="EMBL/GenBank/DDBJ databases">
        <authorList>
            <person name="Graf S J."/>
        </authorList>
    </citation>
    <scope>NUCLEOTIDE SEQUENCE [LARGE SCALE GENOMIC DNA]</scope>
    <source>
        <strain evidence="1">1</strain>
    </source>
</reference>